<feature type="compositionally biased region" description="Basic and acidic residues" evidence="9">
    <location>
        <begin position="116"/>
        <end position="126"/>
    </location>
</feature>
<dbReference type="Proteomes" id="UP000822688">
    <property type="component" value="Chromosome 12"/>
</dbReference>
<dbReference type="Pfam" id="PF11721">
    <property type="entry name" value="Malectin"/>
    <property type="match status" value="1"/>
</dbReference>
<evidence type="ECO:0000313" key="11">
    <source>
        <dbReference type="EMBL" id="KAG0554475.1"/>
    </source>
</evidence>
<feature type="coiled-coil region" evidence="8">
    <location>
        <begin position="1021"/>
        <end position="1164"/>
    </location>
</feature>
<name>A0A8T0G6K2_CERPU</name>
<organism evidence="11 12">
    <name type="scientific">Ceratodon purpureus</name>
    <name type="common">Fire moss</name>
    <name type="synonym">Dicranum purpureum</name>
    <dbReference type="NCBI Taxonomy" id="3225"/>
    <lineage>
        <taxon>Eukaryota</taxon>
        <taxon>Viridiplantae</taxon>
        <taxon>Streptophyta</taxon>
        <taxon>Embryophyta</taxon>
        <taxon>Bryophyta</taxon>
        <taxon>Bryophytina</taxon>
        <taxon>Bryopsida</taxon>
        <taxon>Dicranidae</taxon>
        <taxon>Pseudoditrichales</taxon>
        <taxon>Ditrichaceae</taxon>
        <taxon>Ceratodon</taxon>
    </lineage>
</organism>
<evidence type="ECO:0000256" key="9">
    <source>
        <dbReference type="SAM" id="MobiDB-lite"/>
    </source>
</evidence>
<keyword evidence="5 8" id="KW-0175">Coiled coil</keyword>
<evidence type="ECO:0000256" key="2">
    <source>
        <dbReference type="ARBA" id="ARBA00022701"/>
    </source>
</evidence>
<feature type="region of interest" description="Disordered" evidence="9">
    <location>
        <begin position="231"/>
        <end position="292"/>
    </location>
</feature>
<evidence type="ECO:0000256" key="5">
    <source>
        <dbReference type="ARBA" id="ARBA00023054"/>
    </source>
</evidence>
<evidence type="ECO:0000256" key="6">
    <source>
        <dbReference type="ARBA" id="ARBA00023175"/>
    </source>
</evidence>
<protein>
    <recommendedName>
        <fullName evidence="10">Kinesin motor domain-containing protein</fullName>
    </recommendedName>
</protein>
<dbReference type="PROSITE" id="PS50067">
    <property type="entry name" value="KINESIN_MOTOR_2"/>
    <property type="match status" value="1"/>
</dbReference>
<feature type="compositionally biased region" description="Basic and acidic residues" evidence="9">
    <location>
        <begin position="1388"/>
        <end position="1406"/>
    </location>
</feature>
<dbReference type="SMART" id="SM00129">
    <property type="entry name" value="KISc"/>
    <property type="match status" value="1"/>
</dbReference>
<dbReference type="InterPro" id="IPR036961">
    <property type="entry name" value="Kinesin_motor_dom_sf"/>
</dbReference>
<evidence type="ECO:0000256" key="4">
    <source>
        <dbReference type="ARBA" id="ARBA00022840"/>
    </source>
</evidence>
<evidence type="ECO:0000259" key="10">
    <source>
        <dbReference type="PROSITE" id="PS50067"/>
    </source>
</evidence>
<dbReference type="InterPro" id="IPR001752">
    <property type="entry name" value="Kinesin_motor_dom"/>
</dbReference>
<keyword evidence="3 7" id="KW-0547">Nucleotide-binding</keyword>
<feature type="region of interest" description="Disordered" evidence="9">
    <location>
        <begin position="466"/>
        <end position="498"/>
    </location>
</feature>
<keyword evidence="4 7" id="KW-0067">ATP-binding</keyword>
<dbReference type="Pfam" id="PF00225">
    <property type="entry name" value="Kinesin"/>
    <property type="match status" value="1"/>
</dbReference>
<evidence type="ECO:0000256" key="3">
    <source>
        <dbReference type="ARBA" id="ARBA00022741"/>
    </source>
</evidence>
<dbReference type="CDD" id="cd01366">
    <property type="entry name" value="KISc_C_terminal"/>
    <property type="match status" value="1"/>
</dbReference>
<dbReference type="Gene3D" id="2.60.120.430">
    <property type="entry name" value="Galactose-binding lectin"/>
    <property type="match status" value="1"/>
</dbReference>
<feature type="region of interest" description="Disordered" evidence="9">
    <location>
        <begin position="170"/>
        <end position="201"/>
    </location>
</feature>
<feature type="compositionally biased region" description="Low complexity" evidence="9">
    <location>
        <begin position="475"/>
        <end position="488"/>
    </location>
</feature>
<dbReference type="PANTHER" id="PTHR47972:SF35">
    <property type="entry name" value="KINESIN-LIKE PROTEIN KIN-14Q"/>
    <property type="match status" value="1"/>
</dbReference>
<dbReference type="PROSITE" id="PS00411">
    <property type="entry name" value="KINESIN_MOTOR_1"/>
    <property type="match status" value="1"/>
</dbReference>
<dbReference type="EMBL" id="CM026433">
    <property type="protein sequence ID" value="KAG0554475.1"/>
    <property type="molecule type" value="Genomic_DNA"/>
</dbReference>
<dbReference type="InterPro" id="IPR027417">
    <property type="entry name" value="P-loop_NTPase"/>
</dbReference>
<comment type="caution">
    <text evidence="11">The sequence shown here is derived from an EMBL/GenBank/DDBJ whole genome shotgun (WGS) entry which is preliminary data.</text>
</comment>
<dbReference type="PANTHER" id="PTHR47972">
    <property type="entry name" value="KINESIN-LIKE PROTEIN KLP-3"/>
    <property type="match status" value="1"/>
</dbReference>
<proteinExistence type="inferred from homology"/>
<dbReference type="FunFam" id="3.40.850.10:FF:000057">
    <property type="entry name" value="kinesin-like protein KIN-14R"/>
    <property type="match status" value="1"/>
</dbReference>
<evidence type="ECO:0000256" key="7">
    <source>
        <dbReference type="PROSITE-ProRule" id="PRU00283"/>
    </source>
</evidence>
<feature type="region of interest" description="Disordered" evidence="9">
    <location>
        <begin position="16"/>
        <end position="39"/>
    </location>
</feature>
<feature type="binding site" evidence="7">
    <location>
        <begin position="757"/>
        <end position="764"/>
    </location>
    <ligand>
        <name>ATP</name>
        <dbReference type="ChEBI" id="CHEBI:30616"/>
    </ligand>
</feature>
<dbReference type="InterPro" id="IPR027640">
    <property type="entry name" value="Kinesin-like_fam"/>
</dbReference>
<dbReference type="GO" id="GO:0008017">
    <property type="term" value="F:microtubule binding"/>
    <property type="evidence" value="ECO:0007669"/>
    <property type="project" value="InterPro"/>
</dbReference>
<gene>
    <name evidence="11" type="ORF">KC19_12G094800</name>
</gene>
<feature type="region of interest" description="Disordered" evidence="9">
    <location>
        <begin position="1363"/>
        <end position="1440"/>
    </location>
</feature>
<feature type="coiled-coil region" evidence="8">
    <location>
        <begin position="505"/>
        <end position="541"/>
    </location>
</feature>
<evidence type="ECO:0000313" key="12">
    <source>
        <dbReference type="Proteomes" id="UP000822688"/>
    </source>
</evidence>
<sequence length="1460" mass="158671">MSRVPPPRLCVSPCRTLSAPDLRGAPMNGTQPDPPIRELRNRWPFFSEGELKWLLSPKRSGSGGHSDFGEDIASDMAARMANAAVAQQEMESFPGPVPSESPVALQPVEGGSDGKGGGDREGRSSEVRSSFTFLNDRLNKQGVQCSSEIGSLGPRSLMFQDIAVASGADDVQGSSRVGSEVEGEGRSAGAPDSYGIEQNGHLNPFHMNPFVAGLDGVGGEGVREEPPVVFVDGEGTAEKGNGGEGECSSDEHNTAQYFTPSKEVGDQEESPQNHSEADGADEEDDDEEEEVMNSAVKRMSFALEDGKQLPKFSPDDVVLAINCGGLLIENESHGISFKRDEYFTGGDVLRTEEEVTGVHDASLYQTSRYGNVSYVFRELPSGNYVVDLHFAEIIFTNGPPGMRVFDVTVQDEKVISGLDVYEEVGSNNALILSVSTSTADGNLTVAFEGVTGVPTISAICIRSGPTTSCTRGARKSSASKSKSEGSAGVTPDSSPLGYEQELLKKDKELRQITEHKARRQQAKKKTRKSEYEARLKELTNECHEAWISLQDSNRMNEMLRDDLCAKSICVDSLATAVENQLSEMNAIKERSQNEKQRWLTTMSRAYKEIMVLKEEQRVLSSRAKEWVASFPDPTVMTASVRSLLNEHQDLRKKYADECYERKLLYNKVLELKGNIRVFCRCRPLSQAEAASNAASVTEFEGASNGDIVVRNGAAGKKLFKFDRVFSPQDDQTDVFADTAPVVVSVLDGYNVCIFAYGQTGTGKTFTMEGSVANRGVNYRTLEELFNVAAQRKGEIKYDISVSVMEVYNEQIRDLLAPPAAQDQPSKKLEIKQAAEGGHHVPGLVEAQVSSMEEVWDVLQAGSSSRTVGSTRANDHSSRSHCMLCVMVKGENVITGEFTKSKLWLVDLAGSERVAKSDAQGDRLKEAQNINKSLSALGDVIQALTMKSSHIPFRNSKLTHLLQDSLGGDSKTLMFVQISPNEADVSETLCSLNFASRVRGVELGPARKHLDSSELFKYKQLAEKTKQESRSKDESARRLEEKLQAAEAKLKAKEQMCQALSDKVKEAGEVDVQLLNERRARQAAEAMYRDQKATMERMAAESKLAMEKLADRSAAELRHAKDALAAEAKQAKDAVELRQAKDALAAELKQAKEALQSASAAHAKEVSRLLQQLRESSEVRKTQVQEPAAAVPSVPQQVTPTVVETVLRRPALVEAGCSSVAVDRTPTLEYVVRPPDASEVMRNSCTGEVFANENAAPQQNSEAAEAGTKAKGILKQSSGTKYISPGNPAKRVPGRARKSGFAMKPAVQVNSLVRRSHESLGSSCNSVAASLSEEELQRLCGGVDMMSTFDASLQTLAHVLESTPISGKGSRPPAQAKSVHFRSPLLLPPRDELETRDNNSPVREAENTRPGSSAAGVLRAARRTTLPSRPLGMKAPAAGPHRVVAAAKPQVVPVLREKRWN</sequence>
<dbReference type="GO" id="GO:0003777">
    <property type="term" value="F:microtubule motor activity"/>
    <property type="evidence" value="ECO:0007669"/>
    <property type="project" value="InterPro"/>
</dbReference>
<evidence type="ECO:0000256" key="8">
    <source>
        <dbReference type="SAM" id="Coils"/>
    </source>
</evidence>
<feature type="compositionally biased region" description="Acidic residues" evidence="9">
    <location>
        <begin position="278"/>
        <end position="291"/>
    </location>
</feature>
<accession>A0A8T0G6K2</accession>
<feature type="domain" description="Kinesin motor" evidence="10">
    <location>
        <begin position="674"/>
        <end position="1000"/>
    </location>
</feature>
<dbReference type="GO" id="GO:0007018">
    <property type="term" value="P:microtubule-based movement"/>
    <property type="evidence" value="ECO:0007669"/>
    <property type="project" value="InterPro"/>
</dbReference>
<dbReference type="PRINTS" id="PR00380">
    <property type="entry name" value="KINESINHEAVY"/>
</dbReference>
<feature type="region of interest" description="Disordered" evidence="9">
    <location>
        <begin position="84"/>
        <end position="127"/>
    </location>
</feature>
<dbReference type="Gene3D" id="3.40.850.10">
    <property type="entry name" value="Kinesin motor domain"/>
    <property type="match status" value="1"/>
</dbReference>
<keyword evidence="12" id="KW-1185">Reference proteome</keyword>
<evidence type="ECO:0000256" key="1">
    <source>
        <dbReference type="ARBA" id="ARBA00010899"/>
    </source>
</evidence>
<dbReference type="GO" id="GO:0005524">
    <property type="term" value="F:ATP binding"/>
    <property type="evidence" value="ECO:0007669"/>
    <property type="project" value="UniProtKB-UniRule"/>
</dbReference>
<dbReference type="InterPro" id="IPR021720">
    <property type="entry name" value="Malectin_dom"/>
</dbReference>
<keyword evidence="6 7" id="KW-0505">Motor protein</keyword>
<reference evidence="11" key="1">
    <citation type="submission" date="2020-06" db="EMBL/GenBank/DDBJ databases">
        <title>WGS assembly of Ceratodon purpureus strain R40.</title>
        <authorList>
            <person name="Carey S.B."/>
            <person name="Jenkins J."/>
            <person name="Shu S."/>
            <person name="Lovell J.T."/>
            <person name="Sreedasyam A."/>
            <person name="Maumus F."/>
            <person name="Tiley G.P."/>
            <person name="Fernandez-Pozo N."/>
            <person name="Barry K."/>
            <person name="Chen C."/>
            <person name="Wang M."/>
            <person name="Lipzen A."/>
            <person name="Daum C."/>
            <person name="Saski C.A."/>
            <person name="Payton A.C."/>
            <person name="Mcbreen J.C."/>
            <person name="Conrad R.E."/>
            <person name="Kollar L.M."/>
            <person name="Olsson S."/>
            <person name="Huttunen S."/>
            <person name="Landis J.B."/>
            <person name="Wickett N.J."/>
            <person name="Johnson M.G."/>
            <person name="Rensing S.A."/>
            <person name="Grimwood J."/>
            <person name="Schmutz J."/>
            <person name="Mcdaniel S.F."/>
        </authorList>
    </citation>
    <scope>NUCLEOTIDE SEQUENCE</scope>
    <source>
        <strain evidence="11">R40</strain>
    </source>
</reference>
<dbReference type="SUPFAM" id="SSF52540">
    <property type="entry name" value="P-loop containing nucleoside triphosphate hydrolases"/>
    <property type="match status" value="1"/>
</dbReference>
<feature type="region of interest" description="Disordered" evidence="9">
    <location>
        <begin position="1277"/>
        <end position="1296"/>
    </location>
</feature>
<dbReference type="InterPro" id="IPR019821">
    <property type="entry name" value="Kinesin_motor_CS"/>
</dbReference>
<keyword evidence="2" id="KW-0493">Microtubule</keyword>
<comment type="similarity">
    <text evidence="1">Belongs to the TRAFAC class myosin-kinesin ATPase superfamily. Kinesin family. KIN-14 subfamily.</text>
</comment>
<dbReference type="GO" id="GO:0005874">
    <property type="term" value="C:microtubule"/>
    <property type="evidence" value="ECO:0007669"/>
    <property type="project" value="UniProtKB-KW"/>
</dbReference>